<dbReference type="PATRIC" id="fig|1137280.3.peg.1413"/>
<keyword evidence="2" id="KW-1185">Reference proteome</keyword>
<gene>
    <name evidence="1" type="ORF">D777_01601</name>
</gene>
<comment type="caution">
    <text evidence="1">The sequence shown here is derived from an EMBL/GenBank/DDBJ whole genome shotgun (WGS) entry which is preliminary data.</text>
</comment>
<protein>
    <submittedName>
        <fullName evidence="1">Uncharacterized protein</fullName>
    </submittedName>
</protein>
<dbReference type="STRING" id="1137280.D777_01601"/>
<evidence type="ECO:0000313" key="2">
    <source>
        <dbReference type="Proteomes" id="UP000035057"/>
    </source>
</evidence>
<reference evidence="1 2" key="1">
    <citation type="submission" date="2012-12" db="EMBL/GenBank/DDBJ databases">
        <title>Genome assembly of Marinobacter sp. AK21.</title>
        <authorList>
            <person name="Khatri I."/>
            <person name="Kumar R."/>
            <person name="Vaidya B."/>
            <person name="Subramanian S."/>
            <person name="Pinnaka A."/>
        </authorList>
    </citation>
    <scope>NUCLEOTIDE SEQUENCE [LARGE SCALE GENOMIC DNA]</scope>
    <source>
        <strain evidence="1 2">AK21</strain>
    </source>
</reference>
<accession>A0A072NFM7</accession>
<dbReference type="EMBL" id="ANIE01000004">
    <property type="protein sequence ID" value="KEF31915.1"/>
    <property type="molecule type" value="Genomic_DNA"/>
</dbReference>
<name>A0A072NFM7_9GAMM</name>
<dbReference type="Proteomes" id="UP000035057">
    <property type="component" value="Unassembled WGS sequence"/>
</dbReference>
<dbReference type="AlphaFoldDB" id="A0A072NFM7"/>
<organism evidence="1 2">
    <name type="scientific">Marinobacter nitratireducens</name>
    <dbReference type="NCBI Taxonomy" id="1137280"/>
    <lineage>
        <taxon>Bacteria</taxon>
        <taxon>Pseudomonadati</taxon>
        <taxon>Pseudomonadota</taxon>
        <taxon>Gammaproteobacteria</taxon>
        <taxon>Pseudomonadales</taxon>
        <taxon>Marinobacteraceae</taxon>
        <taxon>Marinobacter</taxon>
    </lineage>
</organism>
<sequence length="60" mass="6189">MVAQSFAQLAQQRSLTGPYGAAYSDSQAMCHGNSPLMCSAPWWSASGDCISGNAPCGTSM</sequence>
<proteinExistence type="predicted"/>
<evidence type="ECO:0000313" key="1">
    <source>
        <dbReference type="EMBL" id="KEF31915.1"/>
    </source>
</evidence>